<sequence length="189" mass="20011">RRASVLGLRAAGRHRAPHGAAQQRQGSAGPRRQQCPPASWAGHHGSPPDPARRSQWRRRRHGGVALATVRAAAGHSTAAAHGLPARHGDAGPPRRAVEPRPQAALVGVVLAGGELLQRPAARGGEQRGAPPGAVRRRHRVPPLHHRGDLTPVGAVERLRRRADQQHGRDGPATRVARRAGDAVLEWPGG</sequence>
<feature type="compositionally biased region" description="Low complexity" evidence="1">
    <location>
        <begin position="67"/>
        <end position="82"/>
    </location>
</feature>
<feature type="non-terminal residue" evidence="2">
    <location>
        <position position="189"/>
    </location>
</feature>
<accession>C7DQE0</accession>
<evidence type="ECO:0000256" key="1">
    <source>
        <dbReference type="SAM" id="MobiDB-lite"/>
    </source>
</evidence>
<proteinExistence type="evidence at transcript level"/>
<name>C7DQE0_ORYSJ</name>
<feature type="compositionally biased region" description="Low complexity" evidence="1">
    <location>
        <begin position="1"/>
        <end position="10"/>
    </location>
</feature>
<reference evidence="2" key="1">
    <citation type="submission" date="2009-05" db="EMBL/GenBank/DDBJ databases">
        <authorList>
            <person name="Gaur V.S."/>
            <person name="Singh U.S."/>
            <person name="Singh V.K."/>
            <person name="Kumar A."/>
        </authorList>
    </citation>
    <scope>NUCLEOTIDE SEQUENCE</scope>
</reference>
<dbReference type="EMBL" id="GQ183536">
    <property type="protein sequence ID" value="ACT31346.1"/>
    <property type="molecule type" value="mRNA"/>
</dbReference>
<protein>
    <submittedName>
        <fullName evidence="2">Dof-type zinc finger protein 09</fullName>
    </submittedName>
</protein>
<evidence type="ECO:0000313" key="2">
    <source>
        <dbReference type="EMBL" id="ACT31346.1"/>
    </source>
</evidence>
<organism evidence="2">
    <name type="scientific">Oryza sativa subsp. japonica</name>
    <name type="common">Rice</name>
    <dbReference type="NCBI Taxonomy" id="39947"/>
    <lineage>
        <taxon>Eukaryota</taxon>
        <taxon>Viridiplantae</taxon>
        <taxon>Streptophyta</taxon>
        <taxon>Embryophyta</taxon>
        <taxon>Tracheophyta</taxon>
        <taxon>Spermatophyta</taxon>
        <taxon>Magnoliopsida</taxon>
        <taxon>Liliopsida</taxon>
        <taxon>Poales</taxon>
        <taxon>Poaceae</taxon>
        <taxon>BOP clade</taxon>
        <taxon>Oryzoideae</taxon>
        <taxon>Oryzeae</taxon>
        <taxon>Oryzinae</taxon>
        <taxon>Oryza</taxon>
        <taxon>Oryza sativa</taxon>
    </lineage>
</organism>
<feature type="non-terminal residue" evidence="2">
    <location>
        <position position="1"/>
    </location>
</feature>
<feature type="region of interest" description="Disordered" evidence="1">
    <location>
        <begin position="119"/>
        <end position="189"/>
    </location>
</feature>
<feature type="compositionally biased region" description="Basic residues" evidence="1">
    <location>
        <begin position="134"/>
        <end position="144"/>
    </location>
</feature>
<dbReference type="AlphaFoldDB" id="C7DQE0"/>
<feature type="region of interest" description="Disordered" evidence="1">
    <location>
        <begin position="1"/>
        <end position="97"/>
    </location>
</feature>
<feature type="compositionally biased region" description="Basic and acidic residues" evidence="1">
    <location>
        <begin position="161"/>
        <end position="171"/>
    </location>
</feature>